<proteinExistence type="predicted"/>
<dbReference type="EMBL" id="LAZR01005343">
    <property type="protein sequence ID" value="KKN00710.1"/>
    <property type="molecule type" value="Genomic_DNA"/>
</dbReference>
<sequence length="53" mass="6635">MKNFIYNRKNYDLYPSACLWLRQMGLKETRWFLDTEWLLSSYNSTTYKEWISE</sequence>
<dbReference type="AlphaFoldDB" id="A0A0F9M021"/>
<name>A0A0F9M021_9ZZZZ</name>
<protein>
    <submittedName>
        <fullName evidence="1">Uncharacterized protein</fullName>
    </submittedName>
</protein>
<gene>
    <name evidence="1" type="ORF">LCGC14_1135100</name>
</gene>
<evidence type="ECO:0000313" key="1">
    <source>
        <dbReference type="EMBL" id="KKN00710.1"/>
    </source>
</evidence>
<comment type="caution">
    <text evidence="1">The sequence shown here is derived from an EMBL/GenBank/DDBJ whole genome shotgun (WGS) entry which is preliminary data.</text>
</comment>
<accession>A0A0F9M021</accession>
<organism evidence="1">
    <name type="scientific">marine sediment metagenome</name>
    <dbReference type="NCBI Taxonomy" id="412755"/>
    <lineage>
        <taxon>unclassified sequences</taxon>
        <taxon>metagenomes</taxon>
        <taxon>ecological metagenomes</taxon>
    </lineage>
</organism>
<reference evidence="1" key="1">
    <citation type="journal article" date="2015" name="Nature">
        <title>Complex archaea that bridge the gap between prokaryotes and eukaryotes.</title>
        <authorList>
            <person name="Spang A."/>
            <person name="Saw J.H."/>
            <person name="Jorgensen S.L."/>
            <person name="Zaremba-Niedzwiedzka K."/>
            <person name="Martijn J."/>
            <person name="Lind A.E."/>
            <person name="van Eijk R."/>
            <person name="Schleper C."/>
            <person name="Guy L."/>
            <person name="Ettema T.J."/>
        </authorList>
    </citation>
    <scope>NUCLEOTIDE SEQUENCE</scope>
</reference>